<sequence>MDHVKALLIKFIANLVILIFGLIYNASFSDVFLTI</sequence>
<evidence type="ECO:0000256" key="1">
    <source>
        <dbReference type="SAM" id="Phobius"/>
    </source>
</evidence>
<evidence type="ECO:0000313" key="2">
    <source>
        <dbReference type="EMBL" id="MTT32831.1"/>
    </source>
</evidence>
<name>A0A6N8CS08_9BACI</name>
<comment type="caution">
    <text evidence="2">The sequence shown here is derived from an EMBL/GenBank/DDBJ whole genome shotgun (WGS) entry which is preliminary data.</text>
</comment>
<reference evidence="2 3" key="1">
    <citation type="submission" date="2019-11" db="EMBL/GenBank/DDBJ databases">
        <title>Terrilactibacillus tamarindus sp. nov. BCM23-1 isolated from bark of Tamarindus indica.</title>
        <authorList>
            <person name="Kingkaew E."/>
            <person name="Tanasupawat S."/>
        </authorList>
    </citation>
    <scope>NUCLEOTIDE SEQUENCE [LARGE SCALE GENOMIC DNA]</scope>
    <source>
        <strain evidence="2 3">BCM23-1</strain>
    </source>
</reference>
<accession>A0A6N8CS08</accession>
<protein>
    <submittedName>
        <fullName evidence="2">DUF2512 family protein</fullName>
    </submittedName>
</protein>
<keyword evidence="1" id="KW-0472">Membrane</keyword>
<dbReference type="EMBL" id="WNHB01000021">
    <property type="protein sequence ID" value="MTT32831.1"/>
    <property type="molecule type" value="Genomic_DNA"/>
</dbReference>
<dbReference type="AlphaFoldDB" id="A0A6N8CS08"/>
<dbReference type="OrthoDB" id="2111682at2"/>
<keyword evidence="1" id="KW-0812">Transmembrane</keyword>
<organism evidence="2 3">
    <name type="scientific">Terrilactibacillus tamarindi</name>
    <dbReference type="NCBI Taxonomy" id="2599694"/>
    <lineage>
        <taxon>Bacteria</taxon>
        <taxon>Bacillati</taxon>
        <taxon>Bacillota</taxon>
        <taxon>Bacilli</taxon>
        <taxon>Bacillales</taxon>
        <taxon>Bacillaceae</taxon>
        <taxon>Terrilactibacillus</taxon>
    </lineage>
</organism>
<evidence type="ECO:0000313" key="3">
    <source>
        <dbReference type="Proteomes" id="UP000440978"/>
    </source>
</evidence>
<keyword evidence="3" id="KW-1185">Reference proteome</keyword>
<keyword evidence="1" id="KW-1133">Transmembrane helix</keyword>
<feature type="transmembrane region" description="Helical" evidence="1">
    <location>
        <begin position="7"/>
        <end position="26"/>
    </location>
</feature>
<dbReference type="RefSeq" id="WP_141191347.1">
    <property type="nucleotide sequence ID" value="NZ_WNHB01000021.1"/>
</dbReference>
<gene>
    <name evidence="2" type="ORF">GMB86_12520</name>
</gene>
<proteinExistence type="predicted"/>
<dbReference type="Proteomes" id="UP000440978">
    <property type="component" value="Unassembled WGS sequence"/>
</dbReference>